<evidence type="ECO:0000313" key="4">
    <source>
        <dbReference type="Proteomes" id="UP001440612"/>
    </source>
</evidence>
<dbReference type="Pfam" id="PF00903">
    <property type="entry name" value="Glyoxalase"/>
    <property type="match status" value="1"/>
</dbReference>
<dbReference type="EMBL" id="CP150951">
    <property type="protein sequence ID" value="WZC49769.1"/>
    <property type="molecule type" value="Genomic_DNA"/>
</dbReference>
<dbReference type="PROSITE" id="PS51819">
    <property type="entry name" value="VOC"/>
    <property type="match status" value="1"/>
</dbReference>
<dbReference type="InterPro" id="IPR004360">
    <property type="entry name" value="Glyas_Fos-R_dOase_dom"/>
</dbReference>
<keyword evidence="4" id="KW-1185">Reference proteome</keyword>
<feature type="domain" description="VOC" evidence="2">
    <location>
        <begin position="2"/>
        <end position="143"/>
    </location>
</feature>
<organism evidence="3 4">
    <name type="scientific">Yoonia phaeophyticola</name>
    <dbReference type="NCBI Taxonomy" id="3137369"/>
    <lineage>
        <taxon>Bacteria</taxon>
        <taxon>Pseudomonadati</taxon>
        <taxon>Pseudomonadota</taxon>
        <taxon>Alphaproteobacteria</taxon>
        <taxon>Rhodobacterales</taxon>
        <taxon>Paracoccaceae</taxon>
        <taxon>Yoonia</taxon>
    </lineage>
</organism>
<keyword evidence="1" id="KW-0479">Metal-binding</keyword>
<name>A0ABZ2V5D5_9RHOB</name>
<sequence>MRLKHVNLTARNADRLAAFYQNTFGFAERRPPKRLSGEAVSRGNGLLNSDIYAIWLNMDDDSGPFLEIMEYTDTVNRPKPAVNETGYGHLAFEVSNLSECVENVLRFGGSLQGEITNFGTSEIPLLIVYVRDPEGNILELEQPSCE</sequence>
<evidence type="ECO:0000259" key="2">
    <source>
        <dbReference type="PROSITE" id="PS51819"/>
    </source>
</evidence>
<dbReference type="SUPFAM" id="SSF54593">
    <property type="entry name" value="Glyoxalase/Bleomycin resistance protein/Dihydroxybiphenyl dioxygenase"/>
    <property type="match status" value="1"/>
</dbReference>
<dbReference type="Gene3D" id="3.10.180.10">
    <property type="entry name" value="2,3-Dihydroxybiphenyl 1,2-Dioxygenase, domain 1"/>
    <property type="match status" value="1"/>
</dbReference>
<dbReference type="InterPro" id="IPR037523">
    <property type="entry name" value="VOC_core"/>
</dbReference>
<evidence type="ECO:0000313" key="3">
    <source>
        <dbReference type="EMBL" id="WZC49769.1"/>
    </source>
</evidence>
<evidence type="ECO:0000256" key="1">
    <source>
        <dbReference type="ARBA" id="ARBA00022723"/>
    </source>
</evidence>
<reference evidence="4" key="1">
    <citation type="submission" date="2024-04" db="EMBL/GenBank/DDBJ databases">
        <title>Phylogenomic analyses of a clade within the roseobacter group suggest taxonomic reassignments of species of the genera Aestuariivita, Citreicella, Loktanella, Nautella, Pelagibaca, Ruegeria, Thalassobius, Thiobacimonas and Tropicibacter, and the proposal o.</title>
        <authorList>
            <person name="Jeon C.O."/>
        </authorList>
    </citation>
    <scope>NUCLEOTIDE SEQUENCE [LARGE SCALE GENOMIC DNA]</scope>
    <source>
        <strain evidence="4">BS5-3</strain>
    </source>
</reference>
<dbReference type="InterPro" id="IPR029068">
    <property type="entry name" value="Glyas_Bleomycin-R_OHBP_Dase"/>
</dbReference>
<protein>
    <submittedName>
        <fullName evidence="3">VOC family protein</fullName>
    </submittedName>
</protein>
<dbReference type="InterPro" id="IPR051785">
    <property type="entry name" value="MMCE/EMCE_epimerase"/>
</dbReference>
<dbReference type="Proteomes" id="UP001440612">
    <property type="component" value="Chromosome"/>
</dbReference>
<accession>A0ABZ2V5D5</accession>
<dbReference type="RefSeq" id="WP_341367879.1">
    <property type="nucleotide sequence ID" value="NZ_CP150951.2"/>
</dbReference>
<dbReference type="PANTHER" id="PTHR43048:SF5">
    <property type="entry name" value="BLR5325 PROTEIN"/>
    <property type="match status" value="1"/>
</dbReference>
<dbReference type="PANTHER" id="PTHR43048">
    <property type="entry name" value="METHYLMALONYL-COA EPIMERASE"/>
    <property type="match status" value="1"/>
</dbReference>
<proteinExistence type="predicted"/>
<gene>
    <name evidence="3" type="ORF">AABB29_03720</name>
</gene>